<dbReference type="PANTHER" id="PTHR32097">
    <property type="entry name" value="CAMP-BINDING PROTEIN 1-RELATED"/>
    <property type="match status" value="1"/>
</dbReference>
<evidence type="ECO:0000313" key="5">
    <source>
        <dbReference type="Proteomes" id="UP000186108"/>
    </source>
</evidence>
<protein>
    <submittedName>
        <fullName evidence="4">Tellurium resistance protein</fullName>
    </submittedName>
</protein>
<dbReference type="Gene3D" id="2.60.60.30">
    <property type="entry name" value="sav2460 like domains"/>
    <property type="match status" value="1"/>
</dbReference>
<reference evidence="4 5" key="1">
    <citation type="submission" date="2014-07" db="EMBL/GenBank/DDBJ databases">
        <authorList>
            <person name="Zhang J.E."/>
            <person name="Yang H."/>
            <person name="Guo J."/>
            <person name="Deng Z."/>
            <person name="Luo H."/>
            <person name="Luo M."/>
            <person name="Zhao B."/>
        </authorList>
    </citation>
    <scope>NUCLEOTIDE SEQUENCE [LARGE SCALE GENOMIC DNA]</scope>
    <source>
        <strain evidence="4 5">1CP</strain>
    </source>
</reference>
<dbReference type="InterPro" id="IPR051324">
    <property type="entry name" value="Stress/Tellurium_Resist"/>
</dbReference>
<dbReference type="PATRIC" id="fig|37919.13.peg.6287"/>
<feature type="domain" description="TerD" evidence="3">
    <location>
        <begin position="25"/>
        <end position="159"/>
    </location>
</feature>
<dbReference type="PANTHER" id="PTHR32097:SF4">
    <property type="entry name" value="GENERAL STRESS PROTEIN 16U"/>
    <property type="match status" value="1"/>
</dbReference>
<name>A0A1B1KDG1_RHOOP</name>
<comment type="similarity">
    <text evidence="1">Belongs to the CAPAB/TerDEXZ family.</text>
</comment>
<feature type="compositionally biased region" description="Polar residues" evidence="2">
    <location>
        <begin position="230"/>
        <end position="243"/>
    </location>
</feature>
<dbReference type="Proteomes" id="UP000186108">
    <property type="component" value="Chromosome"/>
</dbReference>
<evidence type="ECO:0000313" key="4">
    <source>
        <dbReference type="EMBL" id="ANS30643.1"/>
    </source>
</evidence>
<dbReference type="Pfam" id="PF02342">
    <property type="entry name" value="TerD"/>
    <property type="match status" value="1"/>
</dbReference>
<dbReference type="InterPro" id="IPR003325">
    <property type="entry name" value="TerD"/>
</dbReference>
<evidence type="ECO:0000256" key="2">
    <source>
        <dbReference type="SAM" id="MobiDB-lite"/>
    </source>
</evidence>
<evidence type="ECO:0000256" key="1">
    <source>
        <dbReference type="ARBA" id="ARBA00008775"/>
    </source>
</evidence>
<evidence type="ECO:0000259" key="3">
    <source>
        <dbReference type="Pfam" id="PF02342"/>
    </source>
</evidence>
<organism evidence="4 5">
    <name type="scientific">Rhodococcus opacus</name>
    <name type="common">Nocardia opaca</name>
    <dbReference type="NCBI Taxonomy" id="37919"/>
    <lineage>
        <taxon>Bacteria</taxon>
        <taxon>Bacillati</taxon>
        <taxon>Actinomycetota</taxon>
        <taxon>Actinomycetes</taxon>
        <taxon>Mycobacteriales</taxon>
        <taxon>Nocardiaceae</taxon>
        <taxon>Rhodococcus</taxon>
    </lineage>
</organism>
<gene>
    <name evidence="4" type="ORF">R1CP_30075</name>
</gene>
<accession>A0A1B1KDG1</accession>
<dbReference type="AlphaFoldDB" id="A0A1B1KDG1"/>
<feature type="region of interest" description="Disordered" evidence="2">
    <location>
        <begin position="222"/>
        <end position="243"/>
    </location>
</feature>
<dbReference type="RefSeq" id="WP_065492235.1">
    <property type="nucleotide sequence ID" value="NZ_CP009111.1"/>
</dbReference>
<dbReference type="EMBL" id="CP009111">
    <property type="protein sequence ID" value="ANS30643.1"/>
    <property type="molecule type" value="Genomic_DNA"/>
</dbReference>
<proteinExistence type="inferred from homology"/>
<sequence length="522" mass="54967">MTVHLVPGQNAPLPSRELRFRAVDATPIDVSALIVDGDLRVLSSDHFVFYNQRRAAGVELDADGTVRLQLDEVDAAAVAVLCVVSVDPASPNGPATLAREGLSATLADENGLPLVVFDVPLVGSEAAAICLEVYRRGTEWKVRAVGQGYDGGLAELVTRHGVEVDEPAHAVAEEVPAMPGPAGIPLDPAHSFERAWMIFEDAARSAASFRSSRDYAQARLDDELSESVADPSTRNSPAVVQSQARAQERCDALVAEAQRKFDGETSQLADELRAIDPLLPRSLATFESAAWTSPATGSAVTDGLRLGELTAPDLGELRVPFCVHYPLGRPLWIVGDPAEAAPVVAALAARMLVASPAVAQRLEVVDLSGSLRTFTEPLGALLASPVVSSASDITARLTALSESVDLAEMAARSGIRDSLPEPRLVILGDFPHGYGAEDAARIVHLADHGPAVGTSLMIVGDSASADSDPGVAVLERIAQQVPTSGVLTVSDPWTGNDWILTPDRLPDHPLHRASVLDSLTGQ</sequence>
<dbReference type="CDD" id="cd06974">
    <property type="entry name" value="TerD_like"/>
    <property type="match status" value="1"/>
</dbReference>